<dbReference type="PANTHER" id="PTHR42870:SF7">
    <property type="entry name" value="ACETYL-COA C-ACETYLTRANSFERASE (ACETOACETYL-COA THIOLASE) (ACAB-3)"/>
    <property type="match status" value="1"/>
</dbReference>
<dbReference type="Pfam" id="PF00108">
    <property type="entry name" value="Thiolase_N"/>
    <property type="match status" value="1"/>
</dbReference>
<dbReference type="InterPro" id="IPR002155">
    <property type="entry name" value="Thiolase"/>
</dbReference>
<evidence type="ECO:0000259" key="2">
    <source>
        <dbReference type="Pfam" id="PF22691"/>
    </source>
</evidence>
<evidence type="ECO:0008006" key="5">
    <source>
        <dbReference type="Google" id="ProtNLM"/>
    </source>
</evidence>
<evidence type="ECO:0000313" key="3">
    <source>
        <dbReference type="EMBL" id="MDR5654725.1"/>
    </source>
</evidence>
<sequence length="387" mass="40398">MTDPVAILGVGQTRYRRRHSDKNTAELVREAAAAALADAGIGLDGIDLIVGGVAPDALAGLANIDLMSIARPGIPYMRINTGGATGSSALLAGMTWIAAGRGKAVLVVAVERMGHATTAQNIFNSIFDPIYEKDISMSTISMVALRATLMMQKYGFTSDHWAQLAARNAAVSALNDTIERPRVFTADQVRGSAILAWPIHALEACPTTEGACAVVLTHAALVGDRTPAWIHGTGAFSDTYAMGDRFHRPEGALDNLITLERAARKAYGQAGITDPLAALDMVEIQAPFASSEVMAYMALGLCTPEDNVAFTERAIAGTAGVAFQPSGGPQACNPVSATALIRITEAALQIRGRAGARQIDGIRRTLSTGQGGATQFSTAVILGAEKP</sequence>
<dbReference type="EMBL" id="JAVKPH010000032">
    <property type="protein sequence ID" value="MDR5654725.1"/>
    <property type="molecule type" value="Genomic_DNA"/>
</dbReference>
<dbReference type="RefSeq" id="WP_310458876.1">
    <property type="nucleotide sequence ID" value="NZ_JAVKPH010000032.1"/>
</dbReference>
<evidence type="ECO:0000259" key="1">
    <source>
        <dbReference type="Pfam" id="PF00108"/>
    </source>
</evidence>
<dbReference type="InterPro" id="IPR016039">
    <property type="entry name" value="Thiolase-like"/>
</dbReference>
<feature type="domain" description="Thiolase C-terminal" evidence="2">
    <location>
        <begin position="259"/>
        <end position="383"/>
    </location>
</feature>
<keyword evidence="4" id="KW-1185">Reference proteome</keyword>
<dbReference type="InterPro" id="IPR055140">
    <property type="entry name" value="Thiolase_C_2"/>
</dbReference>
<comment type="caution">
    <text evidence="3">The sequence shown here is derived from an EMBL/GenBank/DDBJ whole genome shotgun (WGS) entry which is preliminary data.</text>
</comment>
<dbReference type="PANTHER" id="PTHR42870">
    <property type="entry name" value="ACETYL-COA C-ACETYLTRANSFERASE"/>
    <property type="match status" value="1"/>
</dbReference>
<gene>
    <name evidence="3" type="ORF">RGD00_19110</name>
</gene>
<evidence type="ECO:0000313" key="4">
    <source>
        <dbReference type="Proteomes" id="UP001247754"/>
    </source>
</evidence>
<name>A0ABU1FCX3_9RHOB</name>
<dbReference type="Pfam" id="PF22691">
    <property type="entry name" value="Thiolase_C_1"/>
    <property type="match status" value="1"/>
</dbReference>
<protein>
    <recommendedName>
        <fullName evidence="5">Acetyl-CoA acetyltransferase</fullName>
    </recommendedName>
</protein>
<feature type="domain" description="Thiolase N-terminal" evidence="1">
    <location>
        <begin position="16"/>
        <end position="169"/>
    </location>
</feature>
<dbReference type="Proteomes" id="UP001247754">
    <property type="component" value="Unassembled WGS sequence"/>
</dbReference>
<organism evidence="3 4">
    <name type="scientific">Ruixingdingia sedimenti</name>
    <dbReference type="NCBI Taxonomy" id="3073604"/>
    <lineage>
        <taxon>Bacteria</taxon>
        <taxon>Pseudomonadati</taxon>
        <taxon>Pseudomonadota</taxon>
        <taxon>Alphaproteobacteria</taxon>
        <taxon>Rhodobacterales</taxon>
        <taxon>Paracoccaceae</taxon>
        <taxon>Ruixingdingia</taxon>
    </lineage>
</organism>
<dbReference type="Gene3D" id="3.40.47.10">
    <property type="match status" value="1"/>
</dbReference>
<proteinExistence type="predicted"/>
<dbReference type="InterPro" id="IPR020616">
    <property type="entry name" value="Thiolase_N"/>
</dbReference>
<reference evidence="3 4" key="1">
    <citation type="submission" date="2023-09" db="EMBL/GenBank/DDBJ databases">
        <title>Xinfangfangia sedmenti sp. nov., isolated the sedment.</title>
        <authorList>
            <person name="Xu L."/>
        </authorList>
    </citation>
    <scope>NUCLEOTIDE SEQUENCE [LARGE SCALE GENOMIC DNA]</scope>
    <source>
        <strain evidence="3 4">LG-4</strain>
    </source>
</reference>
<dbReference type="CDD" id="cd00829">
    <property type="entry name" value="SCP-x_thiolase"/>
    <property type="match status" value="1"/>
</dbReference>
<dbReference type="PIRSF" id="PIRSF000429">
    <property type="entry name" value="Ac-CoA_Ac_transf"/>
    <property type="match status" value="1"/>
</dbReference>
<dbReference type="SUPFAM" id="SSF53901">
    <property type="entry name" value="Thiolase-like"/>
    <property type="match status" value="2"/>
</dbReference>
<accession>A0ABU1FCX3</accession>